<dbReference type="CDD" id="cd18078">
    <property type="entry name" value="DEXXQc_Mov10L1"/>
    <property type="match status" value="1"/>
</dbReference>
<comment type="similarity">
    <text evidence="2">Belongs to the DNA2/NAM7 helicase family. SDE3 subfamily.</text>
</comment>
<keyword evidence="8" id="KW-0067">ATP-binding</keyword>
<dbReference type="InterPro" id="IPR041677">
    <property type="entry name" value="DNA2/NAM7_AAA_11"/>
</dbReference>
<name>A0ABQ0FKF0_APOSI</name>
<dbReference type="PANTHER" id="PTHR45418">
    <property type="entry name" value="CANCER/TESTIS ANTIGEN 55"/>
    <property type="match status" value="1"/>
</dbReference>
<dbReference type="PANTHER" id="PTHR45418:SF1">
    <property type="entry name" value="CANCER_TESTIS ANTIGEN 55"/>
    <property type="match status" value="1"/>
</dbReference>
<keyword evidence="4" id="KW-0963">Cytoplasm</keyword>
<gene>
    <name evidence="14" type="ORF">APTSU1_001495200</name>
</gene>
<feature type="region of interest" description="Disordered" evidence="10">
    <location>
        <begin position="904"/>
        <end position="930"/>
    </location>
</feature>
<sequence length="1360" mass="152554">MLRLAAKLVSFFWRREDIPEEEVRQPGRELSEGDTRLKTVQGVVTRYCSDYGMIDDLIYFSNDAVTSKVLLNVGQEVIAVVEENKVSNGLKAIRVEAVSDKWEDDNKNSSKGLSDSSPRVLIGCVTSMLEGAGYISQTTYFSLESVCEDSEYCASHWRQEQLSQLFLLAKCCTHCRQEGNCCWIVCKPRGAKMKLTGFHPCKGDWVEAEYWIRPGTWSSEAISVKPLRYKRVDKVCISSLCGRNGVIEDSIFFSLDSLKLPEGYIPRRHDVVNAVVVESSQSCYIWRALCMTPVKRCCAGDATIGEAPQEPYGTLLLKNKGDIEVTRMTSFGTLKEGESKAIVIWIENKGEQSQDLVSCRLAGWDKAQQFRFEKPGRGQSCLGAAAVSVPEGENVNSLNHHREDRTDEMPESHLVNHTDISPDGNPGRCKELLLLCFSNFLIGRHLEVNVVSREEALIAVREPFSWKKPKSSQTLVSAKTTVVVTTQKRNSRRQLPSFLPQYPIPDRLKKCVEQKIDILTFQPLLAEVGEHLKDVRCYSPLQLCSQPGLLNMSNYKEKFSTLLWLEEIHAEIELKEYNMSSVVLKRKGDLLVLEVPGLAESRPSLYAGDKLILKSQEYNGHVIEYIGYVMEIHEEDVTLKLNPGFEQMYNFEPMDVEFTYNRTTILFPEEIILQSPQVTGNWSLTQDTKNDGQSITKVTRNDGQSITKITRNDGPSISNITRNDGQSITKVTRNDSQSITKVTRNDGQSITNITRNDGQSITKVTRNDGQSITNITRNDGQSITKVTRNDGQSITNITRNDGQSITKSFCDWKLSAHVLVAPPSVDTVLQPERPSHGVGAVLTDRWAGKSKPSKSQAVDLYKAVISHTEFEGGLDWQPVLKNKAIICFGLLDVKITGNKKTVKDQAKNTAKERHMDTTDQPEKAPSTAETMDEIQIPKARDKEFFNPVLNENQKLAVRRILSGDCRPLPYILFGPPGTGKTVTIIEAVLQVHYALPDSRILVCAPSNSAADLVCLRLHESKVLKPAAMVRVNATCRFEETIIDAIKPYCRDGEDIWRASRFRIIITTCSSAGLFYQIGVRIVLAGDPMQLGPVIKSRLAMAYGLNVSMLERLMSRPAYLRDENAFGACGAYNPLLVTKLVKNYRSHSALLALPSRLFYHRELEVCADPKVVTSLLGWEKLPRKGFPLIFHGVRRFHRGNEAREGRSPSWFSPAEAVQVMRYCCLLARNVSSQVSSKDIGVITPYRKQVEKIKILLRNVDLTDIKVGSVEEFQGQEYLVIVISTVRSNEDRFEDDRYFLGFLSNSKRFNVAITRPKALLIVLGNPHVLVRDPCFGALLEYSVTNGVYTGCDLPPELQALQK</sequence>
<evidence type="ECO:0000256" key="6">
    <source>
        <dbReference type="ARBA" id="ARBA00022801"/>
    </source>
</evidence>
<comment type="subcellular location">
    <subcellularLocation>
        <location evidence="1">Cytoplasm</location>
    </subcellularLocation>
</comment>
<evidence type="ECO:0000256" key="1">
    <source>
        <dbReference type="ARBA" id="ARBA00004496"/>
    </source>
</evidence>
<feature type="domain" description="DNA2/NAM7 helicase helicase" evidence="11">
    <location>
        <begin position="949"/>
        <end position="1034"/>
    </location>
</feature>
<evidence type="ECO:0000256" key="4">
    <source>
        <dbReference type="ARBA" id="ARBA00022490"/>
    </source>
</evidence>
<dbReference type="Gene3D" id="3.40.50.300">
    <property type="entry name" value="P-loop containing nucleotide triphosphate hydrolases"/>
    <property type="match status" value="2"/>
</dbReference>
<protein>
    <recommendedName>
        <fullName evidence="3">RNA helicase</fullName>
        <ecNumber evidence="3">3.6.4.13</ecNumber>
    </recommendedName>
</protein>
<accession>A0ABQ0FKF0</accession>
<dbReference type="Pfam" id="PF21634">
    <property type="entry name" value="MOV-10_beta-barrel"/>
    <property type="match status" value="1"/>
</dbReference>
<keyword evidence="7" id="KW-0347">Helicase</keyword>
<dbReference type="InterPro" id="IPR041679">
    <property type="entry name" value="DNA2/NAM7-like_C"/>
</dbReference>
<evidence type="ECO:0000259" key="12">
    <source>
        <dbReference type="Pfam" id="PF13087"/>
    </source>
</evidence>
<evidence type="ECO:0000313" key="14">
    <source>
        <dbReference type="EMBL" id="GAB1299715.1"/>
    </source>
</evidence>
<dbReference type="InterPro" id="IPR049080">
    <property type="entry name" value="MOV-10-like_beta-barrel"/>
</dbReference>
<feature type="domain" description="Helicase MOV-10-like beta-barrel" evidence="13">
    <location>
        <begin position="577"/>
        <end position="650"/>
    </location>
</feature>
<reference evidence="14 15" key="1">
    <citation type="submission" date="2024-08" db="EMBL/GenBank/DDBJ databases">
        <title>The draft genome of Apodemus speciosus.</title>
        <authorList>
            <person name="Nabeshima K."/>
            <person name="Suzuki S."/>
            <person name="Onuma M."/>
        </authorList>
    </citation>
    <scope>NUCLEOTIDE SEQUENCE [LARGE SCALE GENOMIC DNA]</scope>
    <source>
        <strain evidence="14">IB14-021</strain>
    </source>
</reference>
<keyword evidence="6" id="KW-0378">Hydrolase</keyword>
<dbReference type="CDD" id="cd18808">
    <property type="entry name" value="SF1_C_Upf1"/>
    <property type="match status" value="1"/>
</dbReference>
<dbReference type="InterPro" id="IPR027417">
    <property type="entry name" value="P-loop_NTPase"/>
</dbReference>
<keyword evidence="15" id="KW-1185">Reference proteome</keyword>
<evidence type="ECO:0000256" key="10">
    <source>
        <dbReference type="SAM" id="MobiDB-lite"/>
    </source>
</evidence>
<dbReference type="Gene3D" id="3.90.930.1">
    <property type="match status" value="1"/>
</dbReference>
<evidence type="ECO:0000256" key="3">
    <source>
        <dbReference type="ARBA" id="ARBA00012552"/>
    </source>
</evidence>
<proteinExistence type="inferred from homology"/>
<evidence type="ECO:0000259" key="11">
    <source>
        <dbReference type="Pfam" id="PF13086"/>
    </source>
</evidence>
<dbReference type="SUPFAM" id="SSF52540">
    <property type="entry name" value="P-loop containing nucleoside triphosphate hydrolases"/>
    <property type="match status" value="1"/>
</dbReference>
<evidence type="ECO:0000313" key="15">
    <source>
        <dbReference type="Proteomes" id="UP001623349"/>
    </source>
</evidence>
<evidence type="ECO:0000256" key="5">
    <source>
        <dbReference type="ARBA" id="ARBA00022741"/>
    </source>
</evidence>
<evidence type="ECO:0000259" key="13">
    <source>
        <dbReference type="Pfam" id="PF21634"/>
    </source>
</evidence>
<comment type="caution">
    <text evidence="14">The sequence shown here is derived from an EMBL/GenBank/DDBJ whole genome shotgun (WGS) entry which is preliminary data.</text>
</comment>
<evidence type="ECO:0000256" key="8">
    <source>
        <dbReference type="ARBA" id="ARBA00022840"/>
    </source>
</evidence>
<feature type="domain" description="DNA2/NAM7 helicase-like C-terminal" evidence="12">
    <location>
        <begin position="1123"/>
        <end position="1324"/>
    </location>
</feature>
<dbReference type="Pfam" id="PF13087">
    <property type="entry name" value="AAA_12"/>
    <property type="match status" value="1"/>
</dbReference>
<dbReference type="Pfam" id="PF13086">
    <property type="entry name" value="AAA_11"/>
    <property type="match status" value="1"/>
</dbReference>
<evidence type="ECO:0000256" key="7">
    <source>
        <dbReference type="ARBA" id="ARBA00022806"/>
    </source>
</evidence>
<organism evidence="14 15">
    <name type="scientific">Apodemus speciosus</name>
    <name type="common">Large Japanese field mouse</name>
    <dbReference type="NCBI Taxonomy" id="105296"/>
    <lineage>
        <taxon>Eukaryota</taxon>
        <taxon>Metazoa</taxon>
        <taxon>Chordata</taxon>
        <taxon>Craniata</taxon>
        <taxon>Vertebrata</taxon>
        <taxon>Euteleostomi</taxon>
        <taxon>Mammalia</taxon>
        <taxon>Eutheria</taxon>
        <taxon>Euarchontoglires</taxon>
        <taxon>Glires</taxon>
        <taxon>Rodentia</taxon>
        <taxon>Myomorpha</taxon>
        <taxon>Muroidea</taxon>
        <taxon>Muridae</taxon>
        <taxon>Murinae</taxon>
        <taxon>Apodemus</taxon>
    </lineage>
</organism>
<evidence type="ECO:0000256" key="9">
    <source>
        <dbReference type="ARBA" id="ARBA00047984"/>
    </source>
</evidence>
<comment type="catalytic activity">
    <reaction evidence="9">
        <text>ATP + H2O = ADP + phosphate + H(+)</text>
        <dbReference type="Rhea" id="RHEA:13065"/>
        <dbReference type="ChEBI" id="CHEBI:15377"/>
        <dbReference type="ChEBI" id="CHEBI:15378"/>
        <dbReference type="ChEBI" id="CHEBI:30616"/>
        <dbReference type="ChEBI" id="CHEBI:43474"/>
        <dbReference type="ChEBI" id="CHEBI:456216"/>
        <dbReference type="EC" id="3.6.4.13"/>
    </reaction>
</comment>
<feature type="compositionally biased region" description="Basic and acidic residues" evidence="10">
    <location>
        <begin position="904"/>
        <end position="922"/>
    </location>
</feature>
<keyword evidence="5" id="KW-0547">Nucleotide-binding</keyword>
<dbReference type="EC" id="3.6.4.13" evidence="3"/>
<evidence type="ECO:0000256" key="2">
    <source>
        <dbReference type="ARBA" id="ARBA00005601"/>
    </source>
</evidence>
<dbReference type="InterPro" id="IPR047187">
    <property type="entry name" value="SF1_C_Upf1"/>
</dbReference>
<dbReference type="Proteomes" id="UP001623349">
    <property type="component" value="Unassembled WGS sequence"/>
</dbReference>
<dbReference type="EMBL" id="BAAFST010000015">
    <property type="protein sequence ID" value="GAB1299715.1"/>
    <property type="molecule type" value="Genomic_DNA"/>
</dbReference>